<dbReference type="PANTHER" id="PTHR41259">
    <property type="entry name" value="DOUBLE-STRAND BREAK REPAIR RAD50 ATPASE, PUTATIVE-RELATED"/>
    <property type="match status" value="1"/>
</dbReference>
<dbReference type="AlphaFoldDB" id="A0A5C7F934"/>
<proteinExistence type="predicted"/>
<evidence type="ECO:0000256" key="2">
    <source>
        <dbReference type="SAM" id="Phobius"/>
    </source>
</evidence>
<dbReference type="Proteomes" id="UP000321816">
    <property type="component" value="Chromosome"/>
</dbReference>
<accession>A0A5C7F934</accession>
<keyword evidence="5" id="KW-1185">Reference proteome</keyword>
<dbReference type="SUPFAM" id="SSF52540">
    <property type="entry name" value="P-loop containing nucleoside triphosphate hydrolases"/>
    <property type="match status" value="1"/>
</dbReference>
<feature type="transmembrane region" description="Helical" evidence="2">
    <location>
        <begin position="390"/>
        <end position="423"/>
    </location>
</feature>
<keyword evidence="2" id="KW-0472">Membrane</keyword>
<evidence type="ECO:0000259" key="3">
    <source>
        <dbReference type="Pfam" id="PF13514"/>
    </source>
</evidence>
<dbReference type="KEGG" id="ahal:FTX54_006445"/>
<protein>
    <submittedName>
        <fullName evidence="4">AAA family ATPase</fullName>
    </submittedName>
</protein>
<keyword evidence="1" id="KW-0175">Coiled coil</keyword>
<feature type="coiled-coil region" evidence="1">
    <location>
        <begin position="637"/>
        <end position="701"/>
    </location>
</feature>
<dbReference type="Gene3D" id="3.40.50.300">
    <property type="entry name" value="P-loop containing nucleotide triphosphate hydrolases"/>
    <property type="match status" value="2"/>
</dbReference>
<dbReference type="OrthoDB" id="9764467at2"/>
<dbReference type="PANTHER" id="PTHR41259:SF1">
    <property type="entry name" value="DOUBLE-STRAND BREAK REPAIR RAD50 ATPASE, PUTATIVE-RELATED"/>
    <property type="match status" value="1"/>
</dbReference>
<dbReference type="RefSeq" id="WP_147803044.1">
    <property type="nucleotide sequence ID" value="NZ_CP144914.1"/>
</dbReference>
<gene>
    <name evidence="4" type="ORF">FTX54_006445</name>
</gene>
<name>A0A5C7F934_9BACI</name>
<evidence type="ECO:0000313" key="4">
    <source>
        <dbReference type="EMBL" id="WWD81185.1"/>
    </source>
</evidence>
<feature type="coiled-coil region" evidence="1">
    <location>
        <begin position="303"/>
        <end position="330"/>
    </location>
</feature>
<dbReference type="EMBL" id="CP144914">
    <property type="protein sequence ID" value="WWD81185.1"/>
    <property type="molecule type" value="Genomic_DNA"/>
</dbReference>
<sequence>MKLEHIRIDSFGKWQNCSWEMDGSLLFFGHNETGKSTIMQFIESVLFGFKTINKGAGGALTFTDARGRWHLERFQGRIKAGDVKVALNGESSDLKTFLQGIDTAAFRYMYRIDLEHLRLMQESDPEEVNRRLFDTSLTGITSLFKHQEKVQKRAQDLYKPRGRKTEINRLVKDIDGTSDQLREWNKKLDQYGIIQERIKDFEEQINSVKAREAETAEQLKEEESKELLRPLLAEWQELKEAEERTPRLPVYAEREFTSLQEKLQKIKEEEAVLRAKIQNAPEKKLTEEEQMKLQNILDDFSKLELYEKQKEEADKKIQELREDQKELQAGLPEDIILENTGFSQPVIQRLEDLKEQDRMLRIQENQELYSQQEKKQDKPEPVLTFPRKKMVLAALLLAALAAGIIGEWISVFVLAALGTLLFFSAKEPVAKAENEDRGNDPKFRLKKIRENLQLEIDQWCEDAGLPYGLDLHTYTYAVDCAASWMNVQKQYSRQNEISAEAKRWMNHLAASAAEWTNLTQSEPPRSHLKMLKEVWEDHKRNIKQREQHKHEQSLVQERLNEVSAERTQLEQEKYSWIKLTDEEEEFAFIQMIEQENLLRERKMQAQECRRKMNAVVPSESKRKKLLQELEAGPLTPLKEIEDHAAHLREEREKLIIQKSENENELRTMEQEGTFSELHQRYENEKAELKDLMKKWAVYEAEDEIIEQIRKIYEKEKQPHVLRKTEERFLRMTDYAYEKVGISVEAKKFILERKDGALFGVEELSTGTRELLYVALRLALIEEQKAMPVFVDEALVNMDYPRRINLWRELQIVSRKHQIIFFTCHEHIRKEWEQYMQLEKAELR</sequence>
<evidence type="ECO:0000313" key="5">
    <source>
        <dbReference type="Proteomes" id="UP000321816"/>
    </source>
</evidence>
<dbReference type="InterPro" id="IPR027417">
    <property type="entry name" value="P-loop_NTPase"/>
</dbReference>
<feature type="domain" description="YhaN AAA" evidence="3">
    <location>
        <begin position="1"/>
        <end position="184"/>
    </location>
</feature>
<feature type="coiled-coil region" evidence="1">
    <location>
        <begin position="167"/>
        <end position="225"/>
    </location>
</feature>
<reference evidence="4 5" key="1">
    <citation type="submission" date="2024-01" db="EMBL/GenBank/DDBJ databases">
        <title>Complete Genome Sequence of Alkalicoccus halolimnae BZ-SZ-XJ29T, a Moderately Halophilic Bacterium Isolated from a Salt Lake.</title>
        <authorList>
            <person name="Zhao B."/>
        </authorList>
    </citation>
    <scope>NUCLEOTIDE SEQUENCE [LARGE SCALE GENOMIC DNA]</scope>
    <source>
        <strain evidence="4 5">BZ-SZ-XJ29</strain>
    </source>
</reference>
<organism evidence="4 5">
    <name type="scientific">Alkalicoccus halolimnae</name>
    <dbReference type="NCBI Taxonomy" id="1667239"/>
    <lineage>
        <taxon>Bacteria</taxon>
        <taxon>Bacillati</taxon>
        <taxon>Bacillota</taxon>
        <taxon>Bacilli</taxon>
        <taxon>Bacillales</taxon>
        <taxon>Bacillaceae</taxon>
        <taxon>Alkalicoccus</taxon>
    </lineage>
</organism>
<keyword evidence="2" id="KW-1133">Transmembrane helix</keyword>
<evidence type="ECO:0000256" key="1">
    <source>
        <dbReference type="SAM" id="Coils"/>
    </source>
</evidence>
<dbReference type="InterPro" id="IPR038734">
    <property type="entry name" value="YhaN_AAA"/>
</dbReference>
<keyword evidence="2" id="KW-0812">Transmembrane</keyword>
<dbReference type="Pfam" id="PF13514">
    <property type="entry name" value="AAA_27"/>
    <property type="match status" value="1"/>
</dbReference>